<evidence type="ECO:0000313" key="1">
    <source>
        <dbReference type="EMBL" id="SNR41639.1"/>
    </source>
</evidence>
<dbReference type="AlphaFoldDB" id="A0A238W7G6"/>
<gene>
    <name evidence="1" type="ORF">SAMN06269173_102236</name>
</gene>
<evidence type="ECO:0000313" key="2">
    <source>
        <dbReference type="Proteomes" id="UP000198310"/>
    </source>
</evidence>
<name>A0A238W7G6_9BACT</name>
<accession>A0A238W7G6</accession>
<dbReference type="EMBL" id="FZNS01000002">
    <property type="protein sequence ID" value="SNR41639.1"/>
    <property type="molecule type" value="Genomic_DNA"/>
</dbReference>
<sequence>MNLNSLAMYRNLNERQKALHDFMSNVSEETWCASWINGLEYALWHIMLRGPAKYGQGHINEHTIEKLQSLSEQANCWIVYDSVTEETPVPISEWLTMFQFANPNEYLYTRR</sequence>
<organism evidence="1 2">
    <name type="scientific">Hymenobacter mucosus</name>
    <dbReference type="NCBI Taxonomy" id="1411120"/>
    <lineage>
        <taxon>Bacteria</taxon>
        <taxon>Pseudomonadati</taxon>
        <taxon>Bacteroidota</taxon>
        <taxon>Cytophagia</taxon>
        <taxon>Cytophagales</taxon>
        <taxon>Hymenobacteraceae</taxon>
        <taxon>Hymenobacter</taxon>
    </lineage>
</organism>
<proteinExistence type="predicted"/>
<keyword evidence="2" id="KW-1185">Reference proteome</keyword>
<protein>
    <submittedName>
        <fullName evidence="1">Uncharacterized protein</fullName>
    </submittedName>
</protein>
<dbReference type="Proteomes" id="UP000198310">
    <property type="component" value="Unassembled WGS sequence"/>
</dbReference>
<reference evidence="2" key="1">
    <citation type="submission" date="2017-06" db="EMBL/GenBank/DDBJ databases">
        <authorList>
            <person name="Varghese N."/>
            <person name="Submissions S."/>
        </authorList>
    </citation>
    <scope>NUCLEOTIDE SEQUENCE [LARGE SCALE GENOMIC DNA]</scope>
    <source>
        <strain evidence="2">DSM 28041</strain>
    </source>
</reference>